<dbReference type="SUPFAM" id="SSF50630">
    <property type="entry name" value="Acid proteases"/>
    <property type="match status" value="2"/>
</dbReference>
<dbReference type="EMBL" id="AGQV01000005">
    <property type="protein sequence ID" value="EHH67841.1"/>
    <property type="molecule type" value="Genomic_DNA"/>
</dbReference>
<keyword evidence="1" id="KW-0732">Signal</keyword>
<feature type="signal peptide" evidence="1">
    <location>
        <begin position="1"/>
        <end position="24"/>
    </location>
</feature>
<proteinExistence type="predicted"/>
<dbReference type="eggNOG" id="COG3577">
    <property type="taxonomic scope" value="Bacteria"/>
</dbReference>
<dbReference type="PATRIC" id="fig|1088869.3.peg.1604"/>
<dbReference type="Pfam" id="PF13650">
    <property type="entry name" value="Asp_protease_2"/>
    <property type="match status" value="2"/>
</dbReference>
<dbReference type="STRING" id="1088869.GMO_16080"/>
<evidence type="ECO:0008006" key="4">
    <source>
        <dbReference type="Google" id="ProtNLM"/>
    </source>
</evidence>
<dbReference type="Gene3D" id="2.40.70.10">
    <property type="entry name" value="Acid Proteases"/>
    <property type="match status" value="2"/>
</dbReference>
<feature type="chain" id="PRO_5003489609" description="Peptidase A2 domain-containing protein" evidence="1">
    <location>
        <begin position="25"/>
        <end position="309"/>
    </location>
</feature>
<comment type="caution">
    <text evidence="2">The sequence shown here is derived from an EMBL/GenBank/DDBJ whole genome shotgun (WGS) entry which is preliminary data.</text>
</comment>
<dbReference type="CDD" id="cd05483">
    <property type="entry name" value="retropepsin_like_bacteria"/>
    <property type="match status" value="1"/>
</dbReference>
<gene>
    <name evidence="2" type="ORF">GMO_16080</name>
</gene>
<sequence>MRRFLVAGLFVALCAIQGGIQGLAAAPVCQTRQAVTLPLRDDGGYLSVPATVEGRDVSLIVDTGSEGSLMTPRGVALLRLPADPAHRTMMLGPNGGPRLVPNVRIRELRLGTLDLGSGTMAVGALPGSPTIQPPILGLLGADVLADYDVEFDVPRHRLILWTVRAGSDVCRPPPLWSGKWLSVATKQESGRLTVPFTLDGATGTALLDSGARSHIVSTDFAHRLGLTDEQLGRDPGGVTAGVDLNERRYHWHHFQRFDMGGMVWSHPVLTVAPVHDQADMLLGADWFARHDIWLSYATNHVFVRADTSP</sequence>
<protein>
    <recommendedName>
        <fullName evidence="4">Peptidase A2 domain-containing protein</fullName>
    </recommendedName>
</protein>
<dbReference type="Proteomes" id="UP000004949">
    <property type="component" value="Unassembled WGS sequence"/>
</dbReference>
<accession>G6XJM9</accession>
<evidence type="ECO:0000256" key="1">
    <source>
        <dbReference type="SAM" id="SignalP"/>
    </source>
</evidence>
<dbReference type="RefSeq" id="WP_008851755.1">
    <property type="nucleotide sequence ID" value="NZ_AGQV01000005.1"/>
</dbReference>
<dbReference type="AlphaFoldDB" id="G6XJM9"/>
<evidence type="ECO:0000313" key="2">
    <source>
        <dbReference type="EMBL" id="EHH67841.1"/>
    </source>
</evidence>
<reference evidence="2 3" key="1">
    <citation type="submission" date="2011-10" db="EMBL/GenBank/DDBJ databases">
        <title>Genome sequence of Gluconobacter morbifer G707, isolated from Drosophila gut.</title>
        <authorList>
            <person name="Lee W.-J."/>
            <person name="Kim E.-K."/>
        </authorList>
    </citation>
    <scope>NUCLEOTIDE SEQUENCE [LARGE SCALE GENOMIC DNA]</scope>
    <source>
        <strain evidence="2 3">G707</strain>
    </source>
</reference>
<dbReference type="InterPro" id="IPR034122">
    <property type="entry name" value="Retropepsin-like_bacterial"/>
</dbReference>
<name>G6XJM9_9PROT</name>
<keyword evidence="3" id="KW-1185">Reference proteome</keyword>
<dbReference type="OrthoDB" id="7274117at2"/>
<dbReference type="InterPro" id="IPR021109">
    <property type="entry name" value="Peptidase_aspartic_dom_sf"/>
</dbReference>
<organism evidence="2 3">
    <name type="scientific">Gluconobacter morbifer G707</name>
    <dbReference type="NCBI Taxonomy" id="1088869"/>
    <lineage>
        <taxon>Bacteria</taxon>
        <taxon>Pseudomonadati</taxon>
        <taxon>Pseudomonadota</taxon>
        <taxon>Alphaproteobacteria</taxon>
        <taxon>Acetobacterales</taxon>
        <taxon>Acetobacteraceae</taxon>
        <taxon>Gluconobacter</taxon>
    </lineage>
</organism>
<evidence type="ECO:0000313" key="3">
    <source>
        <dbReference type="Proteomes" id="UP000004949"/>
    </source>
</evidence>